<dbReference type="GO" id="GO:0004222">
    <property type="term" value="F:metalloendopeptidase activity"/>
    <property type="evidence" value="ECO:0007669"/>
    <property type="project" value="InterPro"/>
</dbReference>
<keyword evidence="2" id="KW-0645">Protease</keyword>
<keyword evidence="4" id="KW-0482">Metalloprotease</keyword>
<dbReference type="GO" id="GO:0005743">
    <property type="term" value="C:mitochondrial inner membrane"/>
    <property type="evidence" value="ECO:0007669"/>
    <property type="project" value="TreeGrafter"/>
</dbReference>
<dbReference type="Pfam" id="PF00004">
    <property type="entry name" value="AAA"/>
    <property type="match status" value="1"/>
</dbReference>
<gene>
    <name evidence="8" type="ORF">RND71_044178</name>
</gene>
<evidence type="ECO:0000256" key="5">
    <source>
        <dbReference type="RuleBase" id="RU003651"/>
    </source>
</evidence>
<dbReference type="SUPFAM" id="SSF140990">
    <property type="entry name" value="FtsH protease domain-like"/>
    <property type="match status" value="1"/>
</dbReference>
<dbReference type="GO" id="GO:0007005">
    <property type="term" value="P:mitochondrion organization"/>
    <property type="evidence" value="ECO:0007669"/>
    <property type="project" value="TreeGrafter"/>
</dbReference>
<keyword evidence="3" id="KW-0809">Transit peptide</keyword>
<dbReference type="PROSITE" id="PS00674">
    <property type="entry name" value="AAA"/>
    <property type="match status" value="1"/>
</dbReference>
<keyword evidence="5" id="KW-0547">Nucleotide-binding</keyword>
<accession>A0AAE1QQ90</accession>
<name>A0AAE1QQ90_9SOLA</name>
<dbReference type="Gene3D" id="1.10.8.60">
    <property type="match status" value="1"/>
</dbReference>
<protein>
    <recommendedName>
        <fullName evidence="7">AAA+ ATPase domain-containing protein</fullName>
    </recommendedName>
</protein>
<evidence type="ECO:0000259" key="7">
    <source>
        <dbReference type="SMART" id="SM00382"/>
    </source>
</evidence>
<dbReference type="Gene3D" id="1.20.58.760">
    <property type="entry name" value="Peptidase M41"/>
    <property type="match status" value="1"/>
</dbReference>
<dbReference type="Gene3D" id="3.40.50.300">
    <property type="entry name" value="P-loop containing nucleotide triphosphate hydrolases"/>
    <property type="match status" value="1"/>
</dbReference>
<evidence type="ECO:0000256" key="6">
    <source>
        <dbReference type="SAM" id="Coils"/>
    </source>
</evidence>
<feature type="domain" description="AAA+ ATPase" evidence="7">
    <location>
        <begin position="53"/>
        <end position="190"/>
    </location>
</feature>
<dbReference type="Pfam" id="PF01434">
    <property type="entry name" value="Peptidase_M41"/>
    <property type="match status" value="1"/>
</dbReference>
<organism evidence="8 9">
    <name type="scientific">Anisodus tanguticus</name>
    <dbReference type="NCBI Taxonomy" id="243964"/>
    <lineage>
        <taxon>Eukaryota</taxon>
        <taxon>Viridiplantae</taxon>
        <taxon>Streptophyta</taxon>
        <taxon>Embryophyta</taxon>
        <taxon>Tracheophyta</taxon>
        <taxon>Spermatophyta</taxon>
        <taxon>Magnoliopsida</taxon>
        <taxon>eudicotyledons</taxon>
        <taxon>Gunneridae</taxon>
        <taxon>Pentapetalae</taxon>
        <taxon>asterids</taxon>
        <taxon>lamiids</taxon>
        <taxon>Solanales</taxon>
        <taxon>Solanaceae</taxon>
        <taxon>Solanoideae</taxon>
        <taxon>Hyoscyameae</taxon>
        <taxon>Anisodus</taxon>
    </lineage>
</organism>
<dbReference type="InterPro" id="IPR003960">
    <property type="entry name" value="ATPase_AAA_CS"/>
</dbReference>
<comment type="caution">
    <text evidence="8">The sequence shown here is derived from an EMBL/GenBank/DDBJ whole genome shotgun (WGS) entry which is preliminary data.</text>
</comment>
<dbReference type="PANTHER" id="PTHR23076:SF97">
    <property type="entry name" value="ATP-DEPENDENT ZINC METALLOPROTEASE YME1L1"/>
    <property type="match status" value="1"/>
</dbReference>
<comment type="similarity">
    <text evidence="5">Belongs to the AAA ATPase family.</text>
</comment>
<dbReference type="FunFam" id="3.40.50.300:FF:000175">
    <property type="entry name" value="ATP-dependent zinc metalloprotease FTSH 4"/>
    <property type="match status" value="1"/>
</dbReference>
<dbReference type="EMBL" id="JAVYJV010000103">
    <property type="protein sequence ID" value="KAK4336693.1"/>
    <property type="molecule type" value="Genomic_DNA"/>
</dbReference>
<dbReference type="InterPro" id="IPR003593">
    <property type="entry name" value="AAA+_ATPase"/>
</dbReference>
<dbReference type="GO" id="GO:0006515">
    <property type="term" value="P:protein quality control for misfolded or incompletely synthesized proteins"/>
    <property type="evidence" value="ECO:0007669"/>
    <property type="project" value="TreeGrafter"/>
</dbReference>
<dbReference type="GO" id="GO:0005524">
    <property type="term" value="F:ATP binding"/>
    <property type="evidence" value="ECO:0007669"/>
    <property type="project" value="UniProtKB-KW"/>
</dbReference>
<evidence type="ECO:0000313" key="8">
    <source>
        <dbReference type="EMBL" id="KAK4336693.1"/>
    </source>
</evidence>
<proteinExistence type="inferred from homology"/>
<sequence length="454" mass="50225">MIQIKGNKHEISPEDIEITFNDALGIDEAKSELKEVVEFLKDPDKFTRLGGKLPKGVLLVGPPGTGKTLLARAVAGEAGVPFFHAAGSEFDEILVGQGARRIRDLFAAAKTKAPCVIFIDEIDSVGSKRSNSYLHPYANQTINQLLSEMDGFHQNEGVIVLGATNRRNDLDTALLRPGRFDVEVRVGIPDLAGRVEILTYYLNKIKLAEDIDINVLAKRTLDIENMCNQAALKAAIEDEPGVLMKHLDNARDKVLMGPEKKKKIPDEEVNRFTAYHEAGHTLVAYFSKNADPVHKVTIIPRGQSLGSTAYIPDKEPYQASRASMLAKLDVALGGRVAEEMIFGEDKVTSGAYSDLRTATRIAQNMVKNFGMSSKVGLAVHENRNNEISNGTLEEIESEVKRLLQESYERAKKLLKTHNKELHILAQALLKHETLDLKQIKSLLDEKNINSENNN</sequence>
<dbReference type="InterPro" id="IPR037219">
    <property type="entry name" value="Peptidase_M41-like"/>
</dbReference>
<keyword evidence="5" id="KW-0067">ATP-binding</keyword>
<evidence type="ECO:0000256" key="2">
    <source>
        <dbReference type="ARBA" id="ARBA00022670"/>
    </source>
</evidence>
<dbReference type="PANTHER" id="PTHR23076">
    <property type="entry name" value="METALLOPROTEASE M41 FTSH"/>
    <property type="match status" value="1"/>
</dbReference>
<dbReference type="GO" id="GO:0004176">
    <property type="term" value="F:ATP-dependent peptidase activity"/>
    <property type="evidence" value="ECO:0007669"/>
    <property type="project" value="InterPro"/>
</dbReference>
<dbReference type="Proteomes" id="UP001291623">
    <property type="component" value="Unassembled WGS sequence"/>
</dbReference>
<keyword evidence="4" id="KW-0378">Hydrolase</keyword>
<dbReference type="GO" id="GO:0016887">
    <property type="term" value="F:ATP hydrolysis activity"/>
    <property type="evidence" value="ECO:0007669"/>
    <property type="project" value="InterPro"/>
</dbReference>
<dbReference type="InterPro" id="IPR000642">
    <property type="entry name" value="Peptidase_M41"/>
</dbReference>
<keyword evidence="9" id="KW-1185">Reference proteome</keyword>
<dbReference type="SMART" id="SM00382">
    <property type="entry name" value="AAA"/>
    <property type="match status" value="1"/>
</dbReference>
<dbReference type="CDD" id="cd19501">
    <property type="entry name" value="RecA-like_FtsH"/>
    <property type="match status" value="1"/>
</dbReference>
<evidence type="ECO:0000256" key="4">
    <source>
        <dbReference type="ARBA" id="ARBA00023049"/>
    </source>
</evidence>
<dbReference type="AlphaFoldDB" id="A0AAE1QQ90"/>
<dbReference type="InterPro" id="IPR027417">
    <property type="entry name" value="P-loop_NTPase"/>
</dbReference>
<evidence type="ECO:0000256" key="1">
    <source>
        <dbReference type="ARBA" id="ARBA00001947"/>
    </source>
</evidence>
<comment type="cofactor">
    <cofactor evidence="1">
        <name>Zn(2+)</name>
        <dbReference type="ChEBI" id="CHEBI:29105"/>
    </cofactor>
</comment>
<reference evidence="8" key="1">
    <citation type="submission" date="2023-12" db="EMBL/GenBank/DDBJ databases">
        <title>Genome assembly of Anisodus tanguticus.</title>
        <authorList>
            <person name="Wang Y.-J."/>
        </authorList>
    </citation>
    <scope>NUCLEOTIDE SEQUENCE</scope>
    <source>
        <strain evidence="8">KB-2021</strain>
        <tissue evidence="8">Leaf</tissue>
    </source>
</reference>
<evidence type="ECO:0000313" key="9">
    <source>
        <dbReference type="Proteomes" id="UP001291623"/>
    </source>
</evidence>
<dbReference type="InterPro" id="IPR003959">
    <property type="entry name" value="ATPase_AAA_core"/>
</dbReference>
<evidence type="ECO:0000256" key="3">
    <source>
        <dbReference type="ARBA" id="ARBA00022946"/>
    </source>
</evidence>
<keyword evidence="6" id="KW-0175">Coiled coil</keyword>
<feature type="coiled-coil region" evidence="6">
    <location>
        <begin position="385"/>
        <end position="427"/>
    </location>
</feature>
<dbReference type="SUPFAM" id="SSF52540">
    <property type="entry name" value="P-loop containing nucleoside triphosphate hydrolases"/>
    <property type="match status" value="1"/>
</dbReference>
<dbReference type="FunFam" id="1.20.58.760:FF:000002">
    <property type="entry name" value="ATP-dependent zinc metalloprotease FtsH"/>
    <property type="match status" value="1"/>
</dbReference>